<name>A0A1L9QKE6_9CYAN</name>
<dbReference type="InterPro" id="IPR021516">
    <property type="entry name" value="DUF3179"/>
</dbReference>
<evidence type="ECO:0000313" key="2">
    <source>
        <dbReference type="Proteomes" id="UP000183940"/>
    </source>
</evidence>
<gene>
    <name evidence="1" type="ORF">BI308_23490</name>
</gene>
<sequence length="338" mass="38394">MNRITKILLATGSIIAIAGGSLVVHAGGWDNFKLRYFHLTSHLNEQNQELNDIRKQGTKLEESSRITLSDLLNGGPPKDGIPSIDNPQFDTSQTTPFKGEETVIGVVINGEAKAYPFGIMNWHEIVNDTVGGKTITITYCPLCDTMVVFERHQTTFGVSGKLYQSCLVMYDRTDDTLYSQPWAMGIIGAKVDQHLDRLPAVKTTLAEWLREHPESQILSTNTGHIRDYQNYPYGSYYTDDNIIFPVRNQDRQSLPPKTIVSYIWESDDQTPRDRFSGESLHIAHQELEQIGEKMVTFNGREIRLVWDERMKTARFEEMDGQVIPSTTAFAFVYPAYFE</sequence>
<comment type="caution">
    <text evidence="1">The sequence shown here is derived from an EMBL/GenBank/DDBJ whole genome shotgun (WGS) entry which is preliminary data.</text>
</comment>
<organism evidence="1 2">
    <name type="scientific">Roseofilum reptotaenium AO1-A</name>
    <dbReference type="NCBI Taxonomy" id="1925591"/>
    <lineage>
        <taxon>Bacteria</taxon>
        <taxon>Bacillati</taxon>
        <taxon>Cyanobacteriota</taxon>
        <taxon>Cyanophyceae</taxon>
        <taxon>Desertifilales</taxon>
        <taxon>Desertifilaceae</taxon>
        <taxon>Roseofilum</taxon>
    </lineage>
</organism>
<dbReference type="AlphaFoldDB" id="A0A1L9QKE6"/>
<dbReference type="Pfam" id="PF11376">
    <property type="entry name" value="DUF3179"/>
    <property type="match status" value="1"/>
</dbReference>
<dbReference type="STRING" id="1925591.BI308_23490"/>
<proteinExistence type="predicted"/>
<reference evidence="1" key="1">
    <citation type="submission" date="2016-10" db="EMBL/GenBank/DDBJ databases">
        <title>CRISPR-Cas defence system in Roseofilum reptotaenium: evidence of a bacteriophage-cyanobacterium arms race in the coral black band disease.</title>
        <authorList>
            <person name="Buerger P."/>
            <person name="Wood-Charlson E.M."/>
            <person name="Weynberg K.D."/>
            <person name="Willis B."/>
            <person name="Van Oppen M.J."/>
        </authorList>
    </citation>
    <scope>NUCLEOTIDE SEQUENCE [LARGE SCALE GENOMIC DNA]</scope>
    <source>
        <strain evidence="1">AO1-A</strain>
    </source>
</reference>
<protein>
    <recommendedName>
        <fullName evidence="3">DUF3179 domain-containing protein</fullName>
    </recommendedName>
</protein>
<dbReference type="Proteomes" id="UP000183940">
    <property type="component" value="Unassembled WGS sequence"/>
</dbReference>
<evidence type="ECO:0008006" key="3">
    <source>
        <dbReference type="Google" id="ProtNLM"/>
    </source>
</evidence>
<evidence type="ECO:0000313" key="1">
    <source>
        <dbReference type="EMBL" id="OJJ16532.1"/>
    </source>
</evidence>
<accession>A0A1L9QKE6</accession>
<keyword evidence="2" id="KW-1185">Reference proteome</keyword>
<dbReference type="EMBL" id="MLAW01000063">
    <property type="protein sequence ID" value="OJJ16532.1"/>
    <property type="molecule type" value="Genomic_DNA"/>
</dbReference>